<accession>A0A1B2DMM8</accession>
<dbReference type="GO" id="GO:0006352">
    <property type="term" value="P:DNA-templated transcription initiation"/>
    <property type="evidence" value="ECO:0007669"/>
    <property type="project" value="InterPro"/>
</dbReference>
<proteinExistence type="predicted"/>
<evidence type="ECO:0000313" key="4">
    <source>
        <dbReference type="EMBL" id="ANY68956.1"/>
    </source>
</evidence>
<dbReference type="SUPFAM" id="SSF54427">
    <property type="entry name" value="NTF2-like"/>
    <property type="match status" value="1"/>
</dbReference>
<gene>
    <name evidence="4" type="ORF">BBD42_22570</name>
</gene>
<dbReference type="SUPFAM" id="SSF88659">
    <property type="entry name" value="Sigma3 and sigma4 domains of RNA polymerase sigma factors"/>
    <property type="match status" value="1"/>
</dbReference>
<dbReference type="InterPro" id="IPR013249">
    <property type="entry name" value="RNA_pol_sigma70_r4_t2"/>
</dbReference>
<name>A0A1B2DMM8_9BACL</name>
<evidence type="ECO:0008006" key="5">
    <source>
        <dbReference type="Google" id="ProtNLM"/>
    </source>
</evidence>
<dbReference type="AlphaFoldDB" id="A0A1B2DMM8"/>
<sequence>MADTQVLWKVAEWYADYKSLLSSLAYKLLGSRQEADDVVQDVFVTLQSAEPHPLSNVRAYLCKMTVNRCMNVLQSARHKREAYVGEWLPEPWSGNYNDEPLEQLARRETISYAMLVMLEHLSPLERAVFVLREGYGYGYDELAELVGKSEANCRKILSRAKQALDLYRLLPQSHAEEQELTVDAAALEPFVAAFEQADIGKLLALMRQDAVFITDGGGKVTAVRRPVISARRAVILLRRMSTHSLHGTNISISMLNGQPALIFRRGKNVQAVMCLEWVQTEEGSRIKRIYTMYNPDKLSLI</sequence>
<reference evidence="4" key="1">
    <citation type="submission" date="2016-08" db="EMBL/GenBank/DDBJ databases">
        <title>Complete Genome Seqeunce of Paenibacillus sp. BIHB 4019 from tea rhizoplane.</title>
        <authorList>
            <person name="Thakur R."/>
            <person name="Swarnkar M.K."/>
            <person name="Gulati A."/>
        </authorList>
    </citation>
    <scope>NUCLEOTIDE SEQUENCE [LARGE SCALE GENOMIC DNA]</scope>
    <source>
        <strain evidence="4">BIHB4019</strain>
    </source>
</reference>
<comment type="subunit">
    <text evidence="1">Interacts transiently with the RNA polymerase catalytic core formed by RpoA, RpoB, RpoC and RpoZ (2 alpha, 1 beta, 1 beta' and 1 omega subunit) to form the RNA polymerase holoenzyme that can initiate transcription.</text>
</comment>
<dbReference type="InterPro" id="IPR007627">
    <property type="entry name" value="RNA_pol_sigma70_r2"/>
</dbReference>
<dbReference type="NCBIfam" id="TIGR02937">
    <property type="entry name" value="sigma70-ECF"/>
    <property type="match status" value="1"/>
</dbReference>
<feature type="domain" description="RNA polymerase sigma-70 region 2" evidence="2">
    <location>
        <begin position="14"/>
        <end position="77"/>
    </location>
</feature>
<dbReference type="GO" id="GO:0016987">
    <property type="term" value="F:sigma factor activity"/>
    <property type="evidence" value="ECO:0007669"/>
    <property type="project" value="InterPro"/>
</dbReference>
<dbReference type="Gene3D" id="1.10.1740.10">
    <property type="match status" value="1"/>
</dbReference>
<dbReference type="InterPro" id="IPR013324">
    <property type="entry name" value="RNA_pol_sigma_r3/r4-like"/>
</dbReference>
<dbReference type="Gene3D" id="1.10.10.10">
    <property type="entry name" value="Winged helix-like DNA-binding domain superfamily/Winged helix DNA-binding domain"/>
    <property type="match status" value="1"/>
</dbReference>
<dbReference type="Pfam" id="PF08281">
    <property type="entry name" value="Sigma70_r4_2"/>
    <property type="match status" value="1"/>
</dbReference>
<dbReference type="InterPro" id="IPR032710">
    <property type="entry name" value="NTF2-like_dom_sf"/>
</dbReference>
<evidence type="ECO:0000256" key="1">
    <source>
        <dbReference type="ARBA" id="ARBA00011344"/>
    </source>
</evidence>
<dbReference type="InterPro" id="IPR013325">
    <property type="entry name" value="RNA_pol_sigma_r2"/>
</dbReference>
<dbReference type="SUPFAM" id="SSF88946">
    <property type="entry name" value="Sigma2 domain of RNA polymerase sigma factors"/>
    <property type="match status" value="1"/>
</dbReference>
<dbReference type="InterPro" id="IPR036388">
    <property type="entry name" value="WH-like_DNA-bd_sf"/>
</dbReference>
<feature type="domain" description="RNA polymerase sigma factor 70 region 4 type 2" evidence="3">
    <location>
        <begin position="114"/>
        <end position="164"/>
    </location>
</feature>
<dbReference type="PANTHER" id="PTHR30173:SF36">
    <property type="entry name" value="ECF RNA POLYMERASE SIGMA FACTOR SIGJ"/>
    <property type="match status" value="1"/>
</dbReference>
<dbReference type="Pfam" id="PF04542">
    <property type="entry name" value="Sigma70_r2"/>
    <property type="match status" value="1"/>
</dbReference>
<dbReference type="RefSeq" id="WP_099520005.1">
    <property type="nucleotide sequence ID" value="NZ_CP016808.1"/>
</dbReference>
<dbReference type="InterPro" id="IPR014284">
    <property type="entry name" value="RNA_pol_sigma-70_dom"/>
</dbReference>
<organism evidence="4">
    <name type="scientific">Paenibacillus sp. BIHB 4019</name>
    <dbReference type="NCBI Taxonomy" id="1870819"/>
    <lineage>
        <taxon>Bacteria</taxon>
        <taxon>Bacillati</taxon>
        <taxon>Bacillota</taxon>
        <taxon>Bacilli</taxon>
        <taxon>Bacillales</taxon>
        <taxon>Paenibacillaceae</taxon>
        <taxon>Paenibacillus</taxon>
    </lineage>
</organism>
<protein>
    <recommendedName>
        <fullName evidence="5">RNA polymerase subunit sigma-24</fullName>
    </recommendedName>
</protein>
<dbReference type="EMBL" id="CP016808">
    <property type="protein sequence ID" value="ANY68956.1"/>
    <property type="molecule type" value="Genomic_DNA"/>
</dbReference>
<dbReference type="PANTHER" id="PTHR30173">
    <property type="entry name" value="SIGMA 19 FACTOR"/>
    <property type="match status" value="1"/>
</dbReference>
<dbReference type="GO" id="GO:0003677">
    <property type="term" value="F:DNA binding"/>
    <property type="evidence" value="ECO:0007669"/>
    <property type="project" value="InterPro"/>
</dbReference>
<evidence type="ECO:0000259" key="3">
    <source>
        <dbReference type="Pfam" id="PF08281"/>
    </source>
</evidence>
<dbReference type="InterPro" id="IPR052704">
    <property type="entry name" value="ECF_Sigma-70_Domain"/>
</dbReference>
<evidence type="ECO:0000259" key="2">
    <source>
        <dbReference type="Pfam" id="PF04542"/>
    </source>
</evidence>